<keyword evidence="4 5" id="KW-0472">Membrane</keyword>
<protein>
    <submittedName>
        <fullName evidence="6">Hemolysin III family protein</fullName>
    </submittedName>
</protein>
<dbReference type="Pfam" id="PF03006">
    <property type="entry name" value="HlyIII"/>
    <property type="match status" value="1"/>
</dbReference>
<dbReference type="PANTHER" id="PTHR20855:SF3">
    <property type="entry name" value="LD03007P"/>
    <property type="match status" value="1"/>
</dbReference>
<evidence type="ECO:0000256" key="3">
    <source>
        <dbReference type="ARBA" id="ARBA00022989"/>
    </source>
</evidence>
<evidence type="ECO:0000256" key="1">
    <source>
        <dbReference type="ARBA" id="ARBA00004141"/>
    </source>
</evidence>
<dbReference type="Proteomes" id="UP001595960">
    <property type="component" value="Unassembled WGS sequence"/>
</dbReference>
<dbReference type="EMBL" id="JBHSJC010000003">
    <property type="protein sequence ID" value="MFC4830693.1"/>
    <property type="molecule type" value="Genomic_DNA"/>
</dbReference>
<keyword evidence="7" id="KW-1185">Reference proteome</keyword>
<evidence type="ECO:0000313" key="6">
    <source>
        <dbReference type="EMBL" id="MFC4830693.1"/>
    </source>
</evidence>
<sequence length="265" mass="29145">MTAHEPEDVADHLRRPVSELDDADAAVAVDDRRGPELPNLPLIDASPEHPAELKPTWRGWIHAGTFPVTIAAGIVLIALAEGPWAKWASAVFTLTSMLLFGNSALYHRFDWKPRTKVILKRIDHANIFLLIAGTYTPLALLALPPEKGFLLLAIVWGGALLGIGFRVFWITAPRWLYVPLYLLLGWAAVMYLGDLLAASVAMMVLVIVGGVLYTIGAVVYGIKKPNPWPGRFGFHEIFHVCTVLAFMCHWTATLLIALEPAYHAA</sequence>
<evidence type="ECO:0000256" key="4">
    <source>
        <dbReference type="ARBA" id="ARBA00023136"/>
    </source>
</evidence>
<comment type="subcellular location">
    <subcellularLocation>
        <location evidence="1">Membrane</location>
        <topology evidence="1">Multi-pass membrane protein</topology>
    </subcellularLocation>
</comment>
<keyword evidence="2 5" id="KW-0812">Transmembrane</keyword>
<dbReference type="RefSeq" id="WP_204395189.1">
    <property type="nucleotide sequence ID" value="NZ_JAFBBW010000001.1"/>
</dbReference>
<feature type="transmembrane region" description="Helical" evidence="5">
    <location>
        <begin position="175"/>
        <end position="193"/>
    </location>
</feature>
<keyword evidence="3 5" id="KW-1133">Transmembrane helix</keyword>
<comment type="caution">
    <text evidence="6">The sequence shown here is derived from an EMBL/GenBank/DDBJ whole genome shotgun (WGS) entry which is preliminary data.</text>
</comment>
<evidence type="ECO:0000256" key="2">
    <source>
        <dbReference type="ARBA" id="ARBA00022692"/>
    </source>
</evidence>
<feature type="transmembrane region" description="Helical" evidence="5">
    <location>
        <begin position="234"/>
        <end position="258"/>
    </location>
</feature>
<feature type="transmembrane region" description="Helical" evidence="5">
    <location>
        <begin position="127"/>
        <end position="143"/>
    </location>
</feature>
<feature type="transmembrane region" description="Helical" evidence="5">
    <location>
        <begin position="199"/>
        <end position="222"/>
    </location>
</feature>
<feature type="transmembrane region" description="Helical" evidence="5">
    <location>
        <begin position="60"/>
        <end position="80"/>
    </location>
</feature>
<evidence type="ECO:0000313" key="7">
    <source>
        <dbReference type="Proteomes" id="UP001595960"/>
    </source>
</evidence>
<organism evidence="6 7">
    <name type="scientific">Agromyces aurantiacus</name>
    <dbReference type="NCBI Taxonomy" id="165814"/>
    <lineage>
        <taxon>Bacteria</taxon>
        <taxon>Bacillati</taxon>
        <taxon>Actinomycetota</taxon>
        <taxon>Actinomycetes</taxon>
        <taxon>Micrococcales</taxon>
        <taxon>Microbacteriaceae</taxon>
        <taxon>Agromyces</taxon>
    </lineage>
</organism>
<gene>
    <name evidence="6" type="ORF">ACFPER_18000</name>
</gene>
<accession>A0ABV9RAE8</accession>
<feature type="transmembrane region" description="Helical" evidence="5">
    <location>
        <begin position="86"/>
        <end position="106"/>
    </location>
</feature>
<reference evidence="7" key="1">
    <citation type="journal article" date="2019" name="Int. J. Syst. Evol. Microbiol.">
        <title>The Global Catalogue of Microorganisms (GCM) 10K type strain sequencing project: providing services to taxonomists for standard genome sequencing and annotation.</title>
        <authorList>
            <consortium name="The Broad Institute Genomics Platform"/>
            <consortium name="The Broad Institute Genome Sequencing Center for Infectious Disease"/>
            <person name="Wu L."/>
            <person name="Ma J."/>
        </authorList>
    </citation>
    <scope>NUCLEOTIDE SEQUENCE [LARGE SCALE GENOMIC DNA]</scope>
    <source>
        <strain evidence="7">CGMCC 1.12192</strain>
    </source>
</reference>
<feature type="transmembrane region" description="Helical" evidence="5">
    <location>
        <begin position="149"/>
        <end position="168"/>
    </location>
</feature>
<evidence type="ECO:0000256" key="5">
    <source>
        <dbReference type="SAM" id="Phobius"/>
    </source>
</evidence>
<proteinExistence type="predicted"/>
<dbReference type="InterPro" id="IPR004254">
    <property type="entry name" value="AdipoR/HlyIII-related"/>
</dbReference>
<name>A0ABV9RAE8_9MICO</name>
<dbReference type="PANTHER" id="PTHR20855">
    <property type="entry name" value="ADIPOR/PROGESTIN RECEPTOR-RELATED"/>
    <property type="match status" value="1"/>
</dbReference>